<evidence type="ECO:0000256" key="6">
    <source>
        <dbReference type="ARBA" id="ARBA00023136"/>
    </source>
</evidence>
<keyword evidence="3" id="KW-1003">Cell membrane</keyword>
<dbReference type="InterPro" id="IPR050601">
    <property type="entry name" value="CPA3_antiporter_subunitC"/>
</dbReference>
<dbReference type="InterPro" id="IPR039428">
    <property type="entry name" value="NUOK/Mnh_C1-like"/>
</dbReference>
<evidence type="ECO:0000256" key="2">
    <source>
        <dbReference type="ARBA" id="ARBA00010388"/>
    </source>
</evidence>
<proteinExistence type="inferred from homology"/>
<evidence type="ECO:0000256" key="3">
    <source>
        <dbReference type="ARBA" id="ARBA00022475"/>
    </source>
</evidence>
<organism evidence="9 10">
    <name type="scientific">Hirschia litorea</name>
    <dbReference type="NCBI Taxonomy" id="1199156"/>
    <lineage>
        <taxon>Bacteria</taxon>
        <taxon>Pseudomonadati</taxon>
        <taxon>Pseudomonadota</taxon>
        <taxon>Alphaproteobacteria</taxon>
        <taxon>Hyphomonadales</taxon>
        <taxon>Hyphomonadaceae</taxon>
        <taxon>Hirschia</taxon>
    </lineage>
</organism>
<sequence length="228" mass="23604">MEIVLEKYNYWIIILLMMGGLYIVFESQNLIKRLVGLSIFQTSVIFLYVTLGKIAGGTAPIFISSPHGDDHHGDAAGHGDSAGHGAEAGTAHAAENTVDHSNTASHGHEGGDAAHHELAAPVHDTLEGAHEVVHGDGVSAAVDAATQAHSAAQAGAHHAPDATHAAAEIIYTNPLPHVLMLTAIVVGVATLSVGLALVVRIREAYGTIEMDDVNAADLAVCETEGEKA</sequence>
<comment type="subcellular location">
    <subcellularLocation>
        <location evidence="1">Cell membrane</location>
        <topology evidence="1">Multi-pass membrane protein</topology>
    </subcellularLocation>
</comment>
<evidence type="ECO:0000256" key="4">
    <source>
        <dbReference type="ARBA" id="ARBA00022692"/>
    </source>
</evidence>
<keyword evidence="5 8" id="KW-1133">Transmembrane helix</keyword>
<keyword evidence="10" id="KW-1185">Reference proteome</keyword>
<accession>A0ABW2IJ12</accession>
<comment type="caution">
    <text evidence="9">The sequence shown here is derived from an EMBL/GenBank/DDBJ whole genome shotgun (WGS) entry which is preliminary data.</text>
</comment>
<dbReference type="PANTHER" id="PTHR34583">
    <property type="entry name" value="ANTIPORTER SUBUNIT MNHC2-RELATED"/>
    <property type="match status" value="1"/>
</dbReference>
<evidence type="ECO:0000256" key="5">
    <source>
        <dbReference type="ARBA" id="ARBA00022989"/>
    </source>
</evidence>
<dbReference type="Proteomes" id="UP001596492">
    <property type="component" value="Unassembled WGS sequence"/>
</dbReference>
<dbReference type="Pfam" id="PF00420">
    <property type="entry name" value="Oxidored_q2"/>
    <property type="match status" value="1"/>
</dbReference>
<feature type="region of interest" description="Disordered" evidence="7">
    <location>
        <begin position="65"/>
        <end position="89"/>
    </location>
</feature>
<dbReference type="EMBL" id="JBHTBR010000002">
    <property type="protein sequence ID" value="MFC7290922.1"/>
    <property type="molecule type" value="Genomic_DNA"/>
</dbReference>
<evidence type="ECO:0000313" key="10">
    <source>
        <dbReference type="Proteomes" id="UP001596492"/>
    </source>
</evidence>
<keyword evidence="4 8" id="KW-0812">Transmembrane</keyword>
<evidence type="ECO:0000256" key="7">
    <source>
        <dbReference type="SAM" id="MobiDB-lite"/>
    </source>
</evidence>
<dbReference type="PANTHER" id="PTHR34583:SF2">
    <property type="entry name" value="ANTIPORTER SUBUNIT MNHC2-RELATED"/>
    <property type="match status" value="1"/>
</dbReference>
<evidence type="ECO:0000313" key="9">
    <source>
        <dbReference type="EMBL" id="MFC7290922.1"/>
    </source>
</evidence>
<keyword evidence="6 8" id="KW-0472">Membrane</keyword>
<evidence type="ECO:0000256" key="1">
    <source>
        <dbReference type="ARBA" id="ARBA00004651"/>
    </source>
</evidence>
<evidence type="ECO:0000256" key="8">
    <source>
        <dbReference type="SAM" id="Phobius"/>
    </source>
</evidence>
<feature type="transmembrane region" description="Helical" evidence="8">
    <location>
        <begin position="178"/>
        <end position="201"/>
    </location>
</feature>
<comment type="similarity">
    <text evidence="2">Belongs to the CPA3 antiporters (TC 2.A.63) subunit C family.</text>
</comment>
<protein>
    <submittedName>
        <fullName evidence="9">Sodium:proton antiporter</fullName>
    </submittedName>
</protein>
<feature type="transmembrane region" description="Helical" evidence="8">
    <location>
        <begin position="31"/>
        <end position="51"/>
    </location>
</feature>
<feature type="compositionally biased region" description="Basic and acidic residues" evidence="7">
    <location>
        <begin position="67"/>
        <end position="77"/>
    </location>
</feature>
<feature type="transmembrane region" description="Helical" evidence="8">
    <location>
        <begin position="7"/>
        <end position="25"/>
    </location>
</feature>
<name>A0ABW2IJ12_9PROT</name>
<reference evidence="10" key="1">
    <citation type="journal article" date="2019" name="Int. J. Syst. Evol. Microbiol.">
        <title>The Global Catalogue of Microorganisms (GCM) 10K type strain sequencing project: providing services to taxonomists for standard genome sequencing and annotation.</title>
        <authorList>
            <consortium name="The Broad Institute Genomics Platform"/>
            <consortium name="The Broad Institute Genome Sequencing Center for Infectious Disease"/>
            <person name="Wu L."/>
            <person name="Ma J."/>
        </authorList>
    </citation>
    <scope>NUCLEOTIDE SEQUENCE [LARGE SCALE GENOMIC DNA]</scope>
    <source>
        <strain evidence="10">CCUG 51308</strain>
    </source>
</reference>
<dbReference type="Gene3D" id="1.10.287.3510">
    <property type="match status" value="2"/>
</dbReference>
<dbReference type="RefSeq" id="WP_382166126.1">
    <property type="nucleotide sequence ID" value="NZ_JBHTBR010000002.1"/>
</dbReference>
<gene>
    <name evidence="9" type="ORF">ACFQS8_04795</name>
</gene>